<dbReference type="Proteomes" id="UP000443070">
    <property type="component" value="Unassembled WGS sequence"/>
</dbReference>
<accession>A0A7X2XE23</accession>
<dbReference type="Pfam" id="PF13556">
    <property type="entry name" value="HTH_30"/>
    <property type="match status" value="1"/>
</dbReference>
<name>A0A7X2XE23_9FIRM</name>
<dbReference type="InterPro" id="IPR025736">
    <property type="entry name" value="PucR_C-HTH_dom"/>
</dbReference>
<dbReference type="EMBL" id="WNBM01000001">
    <property type="protein sequence ID" value="MTT75011.1"/>
    <property type="molecule type" value="Genomic_DNA"/>
</dbReference>
<evidence type="ECO:0000259" key="1">
    <source>
        <dbReference type="Pfam" id="PF07905"/>
    </source>
</evidence>
<dbReference type="Gene3D" id="1.10.10.2840">
    <property type="entry name" value="PucR C-terminal helix-turn-helix domain"/>
    <property type="match status" value="1"/>
</dbReference>
<dbReference type="Pfam" id="PF07905">
    <property type="entry name" value="PucR"/>
    <property type="match status" value="1"/>
</dbReference>
<dbReference type="AlphaFoldDB" id="A0A7X2XE23"/>
<dbReference type="PANTHER" id="PTHR33744:SF1">
    <property type="entry name" value="DNA-BINDING TRANSCRIPTIONAL ACTIVATOR ADER"/>
    <property type="match status" value="1"/>
</dbReference>
<dbReference type="OrthoDB" id="142218at2"/>
<protein>
    <recommendedName>
        <fullName evidence="7">PucR family transcriptional regulator</fullName>
    </recommendedName>
</protein>
<evidence type="ECO:0000313" key="6">
    <source>
        <dbReference type="Proteomes" id="UP000484547"/>
    </source>
</evidence>
<keyword evidence="5" id="KW-1185">Reference proteome</keyword>
<proteinExistence type="predicted"/>
<evidence type="ECO:0000313" key="3">
    <source>
        <dbReference type="EMBL" id="MTT75011.1"/>
    </source>
</evidence>
<dbReference type="PANTHER" id="PTHR33744">
    <property type="entry name" value="CARBOHYDRATE DIACID REGULATOR"/>
    <property type="match status" value="1"/>
</dbReference>
<dbReference type="RefSeq" id="WP_113077159.1">
    <property type="nucleotide sequence ID" value="NZ_CAKVWA010000001.1"/>
</dbReference>
<comment type="caution">
    <text evidence="3">The sequence shown here is derived from an EMBL/GenBank/DDBJ whole genome shotgun (WGS) entry which is preliminary data.</text>
</comment>
<reference evidence="5 6" key="1">
    <citation type="journal article" date="2019" name="Nat. Med.">
        <title>A library of human gut bacterial isolates paired with longitudinal multiomics data enables mechanistic microbiome research.</title>
        <authorList>
            <person name="Poyet M."/>
            <person name="Groussin M."/>
            <person name="Gibbons S.M."/>
            <person name="Avila-Pacheco J."/>
            <person name="Jiang X."/>
            <person name="Kearney S.M."/>
            <person name="Perrotta A.R."/>
            <person name="Berdy B."/>
            <person name="Zhao S."/>
            <person name="Lieberman T.D."/>
            <person name="Swanson P.K."/>
            <person name="Smith M."/>
            <person name="Roesemann S."/>
            <person name="Alexander J.E."/>
            <person name="Rich S.A."/>
            <person name="Livny J."/>
            <person name="Vlamakis H."/>
            <person name="Clish C."/>
            <person name="Bullock K."/>
            <person name="Deik A."/>
            <person name="Scott J."/>
            <person name="Pierce K.A."/>
            <person name="Xavier R.J."/>
            <person name="Alm E.J."/>
        </authorList>
    </citation>
    <scope>NUCLEOTIDE SEQUENCE [LARGE SCALE GENOMIC DNA]</scope>
    <source>
        <strain evidence="3 6">BIOML-A13</strain>
        <strain evidence="4 5">BIOML-A3</strain>
    </source>
</reference>
<evidence type="ECO:0008006" key="7">
    <source>
        <dbReference type="Google" id="ProtNLM"/>
    </source>
</evidence>
<feature type="domain" description="PucR C-terminal helix-turn-helix" evidence="2">
    <location>
        <begin position="441"/>
        <end position="493"/>
    </location>
</feature>
<organism evidence="3 6">
    <name type="scientific">Phascolarctobacterium faecium</name>
    <dbReference type="NCBI Taxonomy" id="33025"/>
    <lineage>
        <taxon>Bacteria</taxon>
        <taxon>Bacillati</taxon>
        <taxon>Bacillota</taxon>
        <taxon>Negativicutes</taxon>
        <taxon>Acidaminococcales</taxon>
        <taxon>Acidaminococcaceae</taxon>
        <taxon>Phascolarctobacterium</taxon>
    </lineage>
</organism>
<sequence length="506" mass="59216">MSKKMVTLNELLEIKDFAERVTLVNKHGNLNNQITHVTIMEGPDLHEWVTGGEFVLTTWYAFSKSPDLQEDGFKKLAPRISAIGIKTGRFINKIPLKILQLADQYRLPVFEVKTAVKFRELVQTITSEIQNYQTNMLIEVEKNYQKLIHTSLNSDDLASLVNVLGNQLHKNCFCLNHEGKILASWSRRGTRKQDFLDWTEKIKTGFNERIYTDAGFFINELHIFECYARSQLIGRFIIVAEGQLTEKERLIGQQGASFLAIKLWDHYETLQKTVERFWKEIKNGEIKSGEVIAEKLANLGFVQQKAYNLILFSKGSHNISNYLIDRFLIEEEKFYILLCSSKEALTSINIFKKYNKEQNKIAAAVISPEFTELERIKEHYEMSVNVIRLLYKLHISGVRKAEEWLPFSLLMHCRNTSEYNFIKTTVLDKLQEYDRRYQSSLLDTLSAALRENSLEDAAERQHIHINTLRYRLGKIKEITQKNYFKMTDRYFLLLCIMIQRMEHEQL</sequence>
<evidence type="ECO:0000313" key="4">
    <source>
        <dbReference type="EMBL" id="MTU03142.1"/>
    </source>
</evidence>
<dbReference type="InterPro" id="IPR042070">
    <property type="entry name" value="PucR_C-HTH_sf"/>
</dbReference>
<feature type="domain" description="Purine catabolism PurC-like" evidence="1">
    <location>
        <begin position="10"/>
        <end position="129"/>
    </location>
</feature>
<dbReference type="InterPro" id="IPR012914">
    <property type="entry name" value="PucR_dom"/>
</dbReference>
<dbReference type="Proteomes" id="UP000484547">
    <property type="component" value="Unassembled WGS sequence"/>
</dbReference>
<dbReference type="EMBL" id="WNBW01000001">
    <property type="protein sequence ID" value="MTU03142.1"/>
    <property type="molecule type" value="Genomic_DNA"/>
</dbReference>
<evidence type="ECO:0000313" key="5">
    <source>
        <dbReference type="Proteomes" id="UP000443070"/>
    </source>
</evidence>
<gene>
    <name evidence="3" type="ORF">GMD11_01840</name>
    <name evidence="4" type="ORF">GMD18_01835</name>
</gene>
<dbReference type="InterPro" id="IPR051448">
    <property type="entry name" value="CdaR-like_regulators"/>
</dbReference>
<evidence type="ECO:0000259" key="2">
    <source>
        <dbReference type="Pfam" id="PF13556"/>
    </source>
</evidence>